<dbReference type="SUPFAM" id="SSF53448">
    <property type="entry name" value="Nucleotide-diphospho-sugar transferases"/>
    <property type="match status" value="1"/>
</dbReference>
<evidence type="ECO:0000256" key="2">
    <source>
        <dbReference type="ARBA" id="ARBA00022695"/>
    </source>
</evidence>
<proteinExistence type="predicted"/>
<evidence type="ECO:0000256" key="1">
    <source>
        <dbReference type="ARBA" id="ARBA00022679"/>
    </source>
</evidence>
<evidence type="ECO:0000313" key="6">
    <source>
        <dbReference type="Proteomes" id="UP000050833"/>
    </source>
</evidence>
<dbReference type="Pfam" id="PF12804">
    <property type="entry name" value="NTP_transf_3"/>
    <property type="match status" value="1"/>
</dbReference>
<accession>A0AAW3JNH8</accession>
<dbReference type="GO" id="GO:0016779">
    <property type="term" value="F:nucleotidyltransferase activity"/>
    <property type="evidence" value="ECO:0007669"/>
    <property type="project" value="UniProtKB-KW"/>
</dbReference>
<dbReference type="Gene3D" id="3.40.640.10">
    <property type="entry name" value="Type I PLP-dependent aspartate aminotransferase-like (Major domain)"/>
    <property type="match status" value="1"/>
</dbReference>
<organism evidence="5 6">
    <name type="scientific">Butyribacter intestini</name>
    <dbReference type="NCBI Taxonomy" id="1703332"/>
    <lineage>
        <taxon>Bacteria</taxon>
        <taxon>Bacillati</taxon>
        <taxon>Bacillota</taxon>
        <taxon>Clostridia</taxon>
        <taxon>Lachnospirales</taxon>
        <taxon>Lachnospiraceae</taxon>
        <taxon>Butyribacter</taxon>
    </lineage>
</organism>
<dbReference type="InterPro" id="IPR029044">
    <property type="entry name" value="Nucleotide-diphossugar_trans"/>
</dbReference>
<reference evidence="5 6" key="1">
    <citation type="submission" date="2015-10" db="EMBL/GenBank/DDBJ databases">
        <title>Butyribacter intestini gen. nov., sp. nov., a butyric acid-producing bacterium of the family Lachnospiraceae isolated from the human faeces.</title>
        <authorList>
            <person name="Zou Y."/>
            <person name="Xue W."/>
            <person name="Luo G."/>
            <person name="Lv M."/>
        </authorList>
    </citation>
    <scope>NUCLEOTIDE SEQUENCE [LARGE SCALE GENOMIC DNA]</scope>
    <source>
        <strain evidence="5 6">TF01-11</strain>
    </source>
</reference>
<dbReference type="CDD" id="cd02523">
    <property type="entry name" value="PC_cytidylyltransferase"/>
    <property type="match status" value="1"/>
</dbReference>
<dbReference type="AlphaFoldDB" id="A0AAW3JNH8"/>
<gene>
    <name evidence="5" type="ORF">APZ18_13550</name>
</gene>
<dbReference type="Gene3D" id="3.90.550.10">
    <property type="entry name" value="Spore Coat Polysaccharide Biosynthesis Protein SpsA, Chain A"/>
    <property type="match status" value="1"/>
</dbReference>
<comment type="caution">
    <text evidence="5">The sequence shown here is derived from an EMBL/GenBank/DDBJ whole genome shotgun (WGS) entry which is preliminary data.</text>
</comment>
<dbReference type="Gene3D" id="3.90.1150.10">
    <property type="entry name" value="Aspartate Aminotransferase, domain 1"/>
    <property type="match status" value="1"/>
</dbReference>
<dbReference type="InterPro" id="IPR015424">
    <property type="entry name" value="PyrdxlP-dep_Trfase"/>
</dbReference>
<keyword evidence="1" id="KW-0808">Transferase</keyword>
<dbReference type="Proteomes" id="UP000050833">
    <property type="component" value="Unassembled WGS sequence"/>
</dbReference>
<dbReference type="InterPro" id="IPR015422">
    <property type="entry name" value="PyrdxlP-dep_Trfase_small"/>
</dbReference>
<dbReference type="InterPro" id="IPR039429">
    <property type="entry name" value="SHMT-like_dom"/>
</dbReference>
<dbReference type="InterPro" id="IPR025877">
    <property type="entry name" value="MobA-like_NTP_Trfase"/>
</dbReference>
<protein>
    <submittedName>
        <fullName evidence="5">Uncharacterized protein</fullName>
    </submittedName>
</protein>
<dbReference type="Pfam" id="PF00464">
    <property type="entry name" value="SHMT"/>
    <property type="match status" value="1"/>
</dbReference>
<dbReference type="EMBL" id="LLKB01000006">
    <property type="protein sequence ID" value="KQC84328.1"/>
    <property type="molecule type" value="Genomic_DNA"/>
</dbReference>
<dbReference type="PANTHER" id="PTHR43584:SF5">
    <property type="entry name" value="PROTEIN LICC"/>
    <property type="match status" value="1"/>
</dbReference>
<keyword evidence="6" id="KW-1185">Reference proteome</keyword>
<evidence type="ECO:0000259" key="4">
    <source>
        <dbReference type="Pfam" id="PF12804"/>
    </source>
</evidence>
<feature type="domain" description="Serine hydroxymethyltransferase-like" evidence="3">
    <location>
        <begin position="393"/>
        <end position="759"/>
    </location>
</feature>
<keyword evidence="2" id="KW-0548">Nucleotidyltransferase</keyword>
<dbReference type="InterPro" id="IPR015421">
    <property type="entry name" value="PyrdxlP-dep_Trfase_major"/>
</dbReference>
<dbReference type="InterPro" id="IPR050065">
    <property type="entry name" value="GlmU-like"/>
</dbReference>
<feature type="domain" description="MobA-like NTP transferase" evidence="4">
    <location>
        <begin position="69"/>
        <end position="171"/>
    </location>
</feature>
<sequence>MLSKIEFDIINMLYENDKLTEKELAIKLYKDVEKIKVAKKKLSDKGYLIDSRVSITGEKILKEHEIENAIILAAGMSTRFVPLSFEKPKGLLKVKGQVLIERQILQLREKGIDEIIIVVGYMKEQFKYLIDKFGVILIETKEYEKKNNHSSIYAARKYLKNSIITSSDLYFKENIFQKYAYDAYYTAVYKRGKTAERGIILDEDDRILNTMYGDRCYDIWVTLGYAFFNQRFSNNLIKILDAIYDLPETYNKFWADIQDENLKELYMYAKLCDENVIYEFDSLEELRKFDKKYLVNSESNIMRQVCYMLGAREDEIIDIESLRKIKKTLFRFKFRDCFYICDVAENDNYKISYEGYVYYLCRDIKKKFVRLYKIDKSIKVMGKNDYNIKKDLKQVYEYSKEFIDYHKRALPLCAAENVISKFVNLPLTYGFQERYIMNNTYSFNMEDNFIGCEKLFPFYQKISEICSIMFGARYTDARPFSGMNCIDMIVKTVCKPGDKIMILGKEHGGHASVKPVVERLGLKTFIAPFSVKNLDLKYEELNDMVKREKIQYILLAPSDIIKAFDLEKIDTSSCVLMWDCSQLLGLIAAKLCKNPLDNMDNVIMFAGTHKTFPGPASGLIMTNEKYLHDRMETQINPKYLRHSQMHQKISLLFALIEFEMYGVDYMAHMVHCSNYLGEKLQEAGYDIARVNGQISYTHQIFIRCDENLMNTIYDNAYRCEVTLNKKVKELFNGYGIRIGTQEIARYNWDDNALDIVAKIVKLLSQKNIDIDRVLKLKNKLPEKKLSYTFLDKEINDFWELERY</sequence>
<name>A0AAW3JNH8_9FIRM</name>
<dbReference type="SUPFAM" id="SSF53383">
    <property type="entry name" value="PLP-dependent transferases"/>
    <property type="match status" value="1"/>
</dbReference>
<evidence type="ECO:0000259" key="3">
    <source>
        <dbReference type="Pfam" id="PF00464"/>
    </source>
</evidence>
<dbReference type="RefSeq" id="WP_055945877.1">
    <property type="nucleotide sequence ID" value="NZ_JAQDCV010000003.1"/>
</dbReference>
<dbReference type="PANTHER" id="PTHR43584">
    <property type="entry name" value="NUCLEOTIDYL TRANSFERASE"/>
    <property type="match status" value="1"/>
</dbReference>
<evidence type="ECO:0000313" key="5">
    <source>
        <dbReference type="EMBL" id="KQC84328.1"/>
    </source>
</evidence>